<name>A0A9D2K0U4_9FIRM</name>
<sequence length="236" mass="27780">MITIGICEDSVPVQSQIENYICEILNECPVEVFSSGEDLLSFLSDGKQRFSLYFMDIALPGISGIETASAIRGKDPCALIIYITDYREYVYQIFETLPYRFITKPIEKEVFQKALTDAINYMTDRGELFCFHVDRDQYQIPFQEIMYFESRLRKLMLHTAGETYSFYGKLNPIEKDLNPLLFVRSHASYLVNMEYIRSIRDTEILLQSGEHIPMSRKYRPLVRQKHLEYIKWRSLQ</sequence>
<organism evidence="6 7">
    <name type="scientific">Candidatus Mediterraneibacter stercoravium</name>
    <dbReference type="NCBI Taxonomy" id="2838685"/>
    <lineage>
        <taxon>Bacteria</taxon>
        <taxon>Bacillati</taxon>
        <taxon>Bacillota</taxon>
        <taxon>Clostridia</taxon>
        <taxon>Lachnospirales</taxon>
        <taxon>Lachnospiraceae</taxon>
        <taxon>Mediterraneibacter</taxon>
    </lineage>
</organism>
<keyword evidence="6" id="KW-0238">DNA-binding</keyword>
<reference evidence="6" key="1">
    <citation type="journal article" date="2021" name="PeerJ">
        <title>Extensive microbial diversity within the chicken gut microbiome revealed by metagenomics and culture.</title>
        <authorList>
            <person name="Gilroy R."/>
            <person name="Ravi A."/>
            <person name="Getino M."/>
            <person name="Pursley I."/>
            <person name="Horton D.L."/>
            <person name="Alikhan N.F."/>
            <person name="Baker D."/>
            <person name="Gharbi K."/>
            <person name="Hall N."/>
            <person name="Watson M."/>
            <person name="Adriaenssens E.M."/>
            <person name="Foster-Nyarko E."/>
            <person name="Jarju S."/>
            <person name="Secka A."/>
            <person name="Antonio M."/>
            <person name="Oren A."/>
            <person name="Chaudhuri R.R."/>
            <person name="La Ragione R."/>
            <person name="Hildebrand F."/>
            <person name="Pallen M.J."/>
        </authorList>
    </citation>
    <scope>NUCLEOTIDE SEQUENCE</scope>
    <source>
        <strain evidence="6">CHK196-3914</strain>
    </source>
</reference>
<evidence type="ECO:0000259" key="4">
    <source>
        <dbReference type="PROSITE" id="PS50110"/>
    </source>
</evidence>
<dbReference type="PANTHER" id="PTHR37299:SF1">
    <property type="entry name" value="STAGE 0 SPORULATION PROTEIN A HOMOLOG"/>
    <property type="match status" value="1"/>
</dbReference>
<dbReference type="Gene3D" id="3.40.50.2300">
    <property type="match status" value="1"/>
</dbReference>
<proteinExistence type="predicted"/>
<dbReference type="InterPro" id="IPR007492">
    <property type="entry name" value="LytTR_DNA-bd_dom"/>
</dbReference>
<feature type="domain" description="HTH LytTR-type" evidence="5">
    <location>
        <begin position="133"/>
        <end position="228"/>
    </location>
</feature>
<dbReference type="Proteomes" id="UP000824116">
    <property type="component" value="Unassembled WGS sequence"/>
</dbReference>
<dbReference type="GO" id="GO:0000156">
    <property type="term" value="F:phosphorelay response regulator activity"/>
    <property type="evidence" value="ECO:0007669"/>
    <property type="project" value="InterPro"/>
</dbReference>
<gene>
    <name evidence="6" type="ORF">H9723_04230</name>
</gene>
<comment type="caution">
    <text evidence="6">The sequence shown here is derived from an EMBL/GenBank/DDBJ whole genome shotgun (WGS) entry which is preliminary data.</text>
</comment>
<dbReference type="InterPro" id="IPR046947">
    <property type="entry name" value="LytR-like"/>
</dbReference>
<dbReference type="SMART" id="SM00448">
    <property type="entry name" value="REC"/>
    <property type="match status" value="1"/>
</dbReference>
<evidence type="ECO:0000256" key="1">
    <source>
        <dbReference type="ARBA" id="ARBA00018672"/>
    </source>
</evidence>
<dbReference type="AlphaFoldDB" id="A0A9D2K0U4"/>
<feature type="domain" description="Response regulatory" evidence="4">
    <location>
        <begin position="3"/>
        <end position="119"/>
    </location>
</feature>
<evidence type="ECO:0000313" key="7">
    <source>
        <dbReference type="Proteomes" id="UP000824116"/>
    </source>
</evidence>
<accession>A0A9D2K0U4</accession>
<dbReference type="InterPro" id="IPR001789">
    <property type="entry name" value="Sig_transdc_resp-reg_receiver"/>
</dbReference>
<evidence type="ECO:0000256" key="3">
    <source>
        <dbReference type="PROSITE-ProRule" id="PRU00169"/>
    </source>
</evidence>
<dbReference type="InterPro" id="IPR011006">
    <property type="entry name" value="CheY-like_superfamily"/>
</dbReference>
<dbReference type="SUPFAM" id="SSF52172">
    <property type="entry name" value="CheY-like"/>
    <property type="match status" value="1"/>
</dbReference>
<dbReference type="Pfam" id="PF04397">
    <property type="entry name" value="LytTR"/>
    <property type="match status" value="1"/>
</dbReference>
<evidence type="ECO:0000259" key="5">
    <source>
        <dbReference type="PROSITE" id="PS50930"/>
    </source>
</evidence>
<dbReference type="GO" id="GO:0003677">
    <property type="term" value="F:DNA binding"/>
    <property type="evidence" value="ECO:0007669"/>
    <property type="project" value="UniProtKB-KW"/>
</dbReference>
<feature type="modified residue" description="4-aspartylphosphate" evidence="3">
    <location>
        <position position="56"/>
    </location>
</feature>
<dbReference type="PROSITE" id="PS50110">
    <property type="entry name" value="RESPONSE_REGULATORY"/>
    <property type="match status" value="1"/>
</dbReference>
<dbReference type="Pfam" id="PF00072">
    <property type="entry name" value="Response_reg"/>
    <property type="match status" value="1"/>
</dbReference>
<comment type="function">
    <text evidence="2">May play the central regulatory role in sporulation. It may be an element of the effector pathway responsible for the activation of sporulation genes in response to nutritional stress. Spo0A may act in concert with spo0H (a sigma factor) to control the expression of some genes that are critical to the sporulation process.</text>
</comment>
<dbReference type="PROSITE" id="PS50930">
    <property type="entry name" value="HTH_LYTTR"/>
    <property type="match status" value="1"/>
</dbReference>
<dbReference type="SMART" id="SM00850">
    <property type="entry name" value="LytTR"/>
    <property type="match status" value="1"/>
</dbReference>
<keyword evidence="3" id="KW-0597">Phosphoprotein</keyword>
<protein>
    <recommendedName>
        <fullName evidence="1">Stage 0 sporulation protein A homolog</fullName>
    </recommendedName>
</protein>
<dbReference type="EMBL" id="DXAY01000101">
    <property type="protein sequence ID" value="HIZ74436.1"/>
    <property type="molecule type" value="Genomic_DNA"/>
</dbReference>
<evidence type="ECO:0000256" key="2">
    <source>
        <dbReference type="ARBA" id="ARBA00024867"/>
    </source>
</evidence>
<evidence type="ECO:0000313" key="6">
    <source>
        <dbReference type="EMBL" id="HIZ74436.1"/>
    </source>
</evidence>
<dbReference type="Gene3D" id="2.40.50.1020">
    <property type="entry name" value="LytTr DNA-binding domain"/>
    <property type="match status" value="1"/>
</dbReference>
<dbReference type="PANTHER" id="PTHR37299">
    <property type="entry name" value="TRANSCRIPTIONAL REGULATOR-RELATED"/>
    <property type="match status" value="1"/>
</dbReference>
<reference evidence="6" key="2">
    <citation type="submission" date="2021-04" db="EMBL/GenBank/DDBJ databases">
        <authorList>
            <person name="Gilroy R."/>
        </authorList>
    </citation>
    <scope>NUCLEOTIDE SEQUENCE</scope>
    <source>
        <strain evidence="6">CHK196-3914</strain>
    </source>
</reference>